<keyword evidence="2" id="KW-1185">Reference proteome</keyword>
<name>A0ACB5TVT7_AMBMO</name>
<comment type="caution">
    <text evidence="1">The sequence shown here is derived from an EMBL/GenBank/DDBJ whole genome shotgun (WGS) entry which is preliminary data.</text>
</comment>
<proteinExistence type="predicted"/>
<evidence type="ECO:0000313" key="1">
    <source>
        <dbReference type="EMBL" id="GME95815.1"/>
    </source>
</evidence>
<protein>
    <submittedName>
        <fullName evidence="1">Unnamed protein product</fullName>
    </submittedName>
</protein>
<organism evidence="1 2">
    <name type="scientific">Ambrosiozyma monospora</name>
    <name type="common">Yeast</name>
    <name type="synonym">Endomycopsis monosporus</name>
    <dbReference type="NCBI Taxonomy" id="43982"/>
    <lineage>
        <taxon>Eukaryota</taxon>
        <taxon>Fungi</taxon>
        <taxon>Dikarya</taxon>
        <taxon>Ascomycota</taxon>
        <taxon>Saccharomycotina</taxon>
        <taxon>Pichiomycetes</taxon>
        <taxon>Pichiales</taxon>
        <taxon>Pichiaceae</taxon>
        <taxon>Ambrosiozyma</taxon>
    </lineage>
</organism>
<dbReference type="EMBL" id="BSXS01009550">
    <property type="protein sequence ID" value="GME95815.1"/>
    <property type="molecule type" value="Genomic_DNA"/>
</dbReference>
<sequence length="210" mass="23965">MSVGKMPMTFNMVKDIVASGEIAKLYRSETGLSQYHKFKSEMKAKGIDMTTNLLVNQLFWVPKTTPLTLPADYVIDNLVHYTDARPFANKNDIIVTPNAFPYYLTDNLTHLCVWIKSPMLPDPKSEIGDISEHDKHLIEAYINETFVKWLGVARENIVWFKNWAALQSVKSIPHVHVIIKDLSKEQYDKVVNTPGVPLNYTVLESKLSKL</sequence>
<dbReference type="Proteomes" id="UP001165064">
    <property type="component" value="Unassembled WGS sequence"/>
</dbReference>
<reference evidence="1" key="1">
    <citation type="submission" date="2023-04" db="EMBL/GenBank/DDBJ databases">
        <title>Ambrosiozyma monospora NBRC 10751.</title>
        <authorList>
            <person name="Ichikawa N."/>
            <person name="Sato H."/>
            <person name="Tonouchi N."/>
        </authorList>
    </citation>
    <scope>NUCLEOTIDE SEQUENCE</scope>
    <source>
        <strain evidence="1">NBRC 10751</strain>
    </source>
</reference>
<accession>A0ACB5TVT7</accession>
<gene>
    <name evidence="1" type="ORF">Amon02_000982500</name>
</gene>
<evidence type="ECO:0000313" key="2">
    <source>
        <dbReference type="Proteomes" id="UP001165064"/>
    </source>
</evidence>